<evidence type="ECO:0000313" key="1">
    <source>
        <dbReference type="EMBL" id="PRW63107.1"/>
    </source>
</evidence>
<evidence type="ECO:0000313" key="2">
    <source>
        <dbReference type="Proteomes" id="UP000239352"/>
    </source>
</evidence>
<dbReference type="AlphaFoldDB" id="A0A2T0GVI3"/>
<dbReference type="Proteomes" id="UP000239352">
    <property type="component" value="Unassembled WGS sequence"/>
</dbReference>
<sequence>MTASNSHHRMNQLITQETRGTEVEHGCFYFGNWPPESDSDFPFDIEEPPDSLAHFTDTGIAVFSDCGDEDNTARVEVLCYTRPPRKNRSTEHVSGFFTISSDELAVATLMMAPAEPIRAPYTGRVQVRVNRLPLKTEQEEIERDGDVYGVNEDWLIELWPASPGT</sequence>
<reference evidence="1 2" key="1">
    <citation type="submission" date="2018-03" db="EMBL/GenBank/DDBJ databases">
        <title>Actinopolyspora mortivallis from Sahara, screening for active biomolecules.</title>
        <authorList>
            <person name="Selama O."/>
            <person name="Wellington E.M.H."/>
            <person name="Hacene H."/>
        </authorList>
    </citation>
    <scope>NUCLEOTIDE SEQUENCE [LARGE SCALE GENOMIC DNA]</scope>
    <source>
        <strain evidence="1 2">M5A</strain>
    </source>
</reference>
<dbReference type="EMBL" id="PVSR01000019">
    <property type="protein sequence ID" value="PRW63107.1"/>
    <property type="molecule type" value="Genomic_DNA"/>
</dbReference>
<comment type="caution">
    <text evidence="1">The sequence shown here is derived from an EMBL/GenBank/DDBJ whole genome shotgun (WGS) entry which is preliminary data.</text>
</comment>
<protein>
    <submittedName>
        <fullName evidence="1">Uncharacterized protein</fullName>
    </submittedName>
</protein>
<organism evidence="1 2">
    <name type="scientific">Actinopolyspora mortivallis</name>
    <dbReference type="NCBI Taxonomy" id="33906"/>
    <lineage>
        <taxon>Bacteria</taxon>
        <taxon>Bacillati</taxon>
        <taxon>Actinomycetota</taxon>
        <taxon>Actinomycetes</taxon>
        <taxon>Actinopolysporales</taxon>
        <taxon>Actinopolysporaceae</taxon>
        <taxon>Actinopolyspora</taxon>
    </lineage>
</organism>
<keyword evidence="2" id="KW-1185">Reference proteome</keyword>
<accession>A0A2T0GVI3</accession>
<dbReference type="InParanoid" id="A0A2T0GVI3"/>
<name>A0A2T0GVI3_ACTMO</name>
<gene>
    <name evidence="1" type="ORF">CEP50_11785</name>
</gene>
<proteinExistence type="predicted"/>